<feature type="transmembrane region" description="Helical" evidence="1">
    <location>
        <begin position="359"/>
        <end position="378"/>
    </location>
</feature>
<dbReference type="Proteomes" id="UP000199086">
    <property type="component" value="Unassembled WGS sequence"/>
</dbReference>
<sequence length="550" mass="57170">MSAVRTTRSRPAHALEQRAAGDSALTGAGPLLRTLVRHEGRLFAPWVLLATVLSSSSVLVYPYIFPTARDRAGLAAAIGANPALGLIFGPARDLGTVDGFNAWRSLALGGFLVGLGAILAVTRATRGQEDSGQAELLASGVLGRYSRLLAAVGLALVGSLVAGIVAALVTVLSGGGWDASLLLGASFTATGWMCAAIAAVAAQIGSDARTANSMAVGTLGTLFLLRGFLTSTKAPEWTVWANPLGWPAETRPATGNHWWPLTLAVVLTVVMLVVAFALQGRRDFGQGAISPRPGPARGRLHGTWALAIRLNRGSFLTWTIAFLALGFMFGYFTRSISDILGSESAVTQILAAGATTHEALVAAFLHTVLGLVGIIAAVPGVQTMLRVRSEELEERVEPIMAAAVRRQRYYASNMAVALLAPAVYVLIAGTIIALLASSAGIGIGFGDGLLQAVATVPAVWTVISLSAAVVGARPLVSLVAWAGVLASFGLTLLGPSFKLPNWALAVSPFWHVPIVSAPEPDRIGVVYISLVTLVFLGVGIAGFRRRDLAR</sequence>
<dbReference type="RefSeq" id="WP_139283173.1">
    <property type="nucleotide sequence ID" value="NZ_FMYF01000004.1"/>
</dbReference>
<gene>
    <name evidence="2" type="ORF">GA0111570_10425</name>
</gene>
<keyword evidence="1" id="KW-1133">Transmembrane helix</keyword>
<feature type="transmembrane region" description="Helical" evidence="1">
    <location>
        <begin position="211"/>
        <end position="229"/>
    </location>
</feature>
<reference evidence="2 3" key="1">
    <citation type="submission" date="2016-06" db="EMBL/GenBank/DDBJ databases">
        <authorList>
            <person name="Olsen C.W."/>
            <person name="Carey S."/>
            <person name="Hinshaw L."/>
            <person name="Karasin A.I."/>
        </authorList>
    </citation>
    <scope>NUCLEOTIDE SEQUENCE [LARGE SCALE GENOMIC DNA]</scope>
    <source>
        <strain evidence="2 3">LZ-22</strain>
    </source>
</reference>
<dbReference type="OrthoDB" id="2014935at2"/>
<feature type="transmembrane region" description="Helical" evidence="1">
    <location>
        <begin position="478"/>
        <end position="497"/>
    </location>
</feature>
<feature type="transmembrane region" description="Helical" evidence="1">
    <location>
        <begin position="523"/>
        <end position="543"/>
    </location>
</feature>
<keyword evidence="1" id="KW-0812">Transmembrane</keyword>
<feature type="transmembrane region" description="Helical" evidence="1">
    <location>
        <begin position="103"/>
        <end position="121"/>
    </location>
</feature>
<accession>A0A1G6GKV7</accession>
<evidence type="ECO:0000313" key="2">
    <source>
        <dbReference type="EMBL" id="SDB82627.1"/>
    </source>
</evidence>
<dbReference type="EMBL" id="FMYF01000004">
    <property type="protein sequence ID" value="SDB82627.1"/>
    <property type="molecule type" value="Genomic_DNA"/>
</dbReference>
<organism evidence="2 3">
    <name type="scientific">Raineyella antarctica</name>
    <dbReference type="NCBI Taxonomy" id="1577474"/>
    <lineage>
        <taxon>Bacteria</taxon>
        <taxon>Bacillati</taxon>
        <taxon>Actinomycetota</taxon>
        <taxon>Actinomycetes</taxon>
        <taxon>Propionibacteriales</taxon>
        <taxon>Propionibacteriaceae</taxon>
        <taxon>Raineyella</taxon>
    </lineage>
</organism>
<name>A0A1G6GKV7_9ACTN</name>
<proteinExistence type="predicted"/>
<feature type="transmembrane region" description="Helical" evidence="1">
    <location>
        <begin position="449"/>
        <end position="471"/>
    </location>
</feature>
<feature type="transmembrane region" description="Helical" evidence="1">
    <location>
        <begin position="258"/>
        <end position="278"/>
    </location>
</feature>
<feature type="transmembrane region" description="Helical" evidence="1">
    <location>
        <begin position="148"/>
        <end position="169"/>
    </location>
</feature>
<evidence type="ECO:0000256" key="1">
    <source>
        <dbReference type="SAM" id="Phobius"/>
    </source>
</evidence>
<keyword evidence="3" id="KW-1185">Reference proteome</keyword>
<evidence type="ECO:0000313" key="3">
    <source>
        <dbReference type="Proteomes" id="UP000199086"/>
    </source>
</evidence>
<dbReference type="AlphaFoldDB" id="A0A1G6GKV7"/>
<protein>
    <submittedName>
        <fullName evidence="2">ABC-2 type transport system permease protein</fullName>
    </submittedName>
</protein>
<feature type="transmembrane region" description="Helical" evidence="1">
    <location>
        <begin position="43"/>
        <end position="65"/>
    </location>
</feature>
<feature type="transmembrane region" description="Helical" evidence="1">
    <location>
        <begin position="315"/>
        <end position="332"/>
    </location>
</feature>
<feature type="transmembrane region" description="Helical" evidence="1">
    <location>
        <begin position="181"/>
        <end position="204"/>
    </location>
</feature>
<dbReference type="STRING" id="1577474.GA0111570_10425"/>
<feature type="transmembrane region" description="Helical" evidence="1">
    <location>
        <begin position="415"/>
        <end position="443"/>
    </location>
</feature>
<keyword evidence="1" id="KW-0472">Membrane</keyword>